<proteinExistence type="predicted"/>
<dbReference type="EMBL" id="CR555306">
    <property type="protein sequence ID" value="CAI08613.1"/>
    <property type="molecule type" value="Genomic_DNA"/>
</dbReference>
<evidence type="ECO:0000256" key="1">
    <source>
        <dbReference type="SAM" id="MobiDB-lite"/>
    </source>
</evidence>
<organism evidence="2 3">
    <name type="scientific">Aromatoleum aromaticum (strain DSM 19018 / LMG 30748 / EbN1)</name>
    <name type="common">Azoarcus sp. (strain EbN1)</name>
    <dbReference type="NCBI Taxonomy" id="76114"/>
    <lineage>
        <taxon>Bacteria</taxon>
        <taxon>Pseudomonadati</taxon>
        <taxon>Pseudomonadota</taxon>
        <taxon>Betaproteobacteria</taxon>
        <taxon>Rhodocyclales</taxon>
        <taxon>Rhodocyclaceae</taxon>
        <taxon>Aromatoleum</taxon>
    </lineage>
</organism>
<protein>
    <submittedName>
        <fullName evidence="2">Uncharacterized protein</fullName>
    </submittedName>
</protein>
<keyword evidence="3" id="KW-1185">Reference proteome</keyword>
<feature type="compositionally biased region" description="Basic residues" evidence="1">
    <location>
        <begin position="103"/>
        <end position="117"/>
    </location>
</feature>
<feature type="region of interest" description="Disordered" evidence="1">
    <location>
        <begin position="102"/>
        <end position="121"/>
    </location>
</feature>
<name>Q5P251_AROAE</name>
<dbReference type="Proteomes" id="UP000006552">
    <property type="component" value="Chromosome"/>
</dbReference>
<evidence type="ECO:0000313" key="3">
    <source>
        <dbReference type="Proteomes" id="UP000006552"/>
    </source>
</evidence>
<dbReference type="AlphaFoldDB" id="Q5P251"/>
<gene>
    <name evidence="2" type="ORF">ebA4389</name>
</gene>
<sequence>MRLASRSDIRFSLGAQRILTGTRGKLRARSESRSRQRKKWHCCIGTTTTLICPGRSFSLKLCNAASVCVLSRNYLLERRRIREIFVCCTALTAPRTVDLQGLSRRKSRQGRQAHRRTNHEDTQALALACAQSRHPDRTGHHPLA</sequence>
<dbReference type="HOGENOM" id="CLU_1792475_0_0_4"/>
<reference evidence="2 3" key="1">
    <citation type="journal article" date="2005" name="Arch. Microbiol.">
        <title>The genome sequence of an anaerobic aromatic-degrading denitrifying bacterium, strain EbN1.</title>
        <authorList>
            <person name="Rabus R."/>
            <person name="Kube M."/>
            <person name="Heider J."/>
            <person name="Beck A."/>
            <person name="Heitmann K."/>
            <person name="Widdel F."/>
            <person name="Reinhardt R."/>
        </authorList>
    </citation>
    <scope>NUCLEOTIDE SEQUENCE [LARGE SCALE GENOMIC DNA]</scope>
    <source>
        <strain evidence="2 3">EbN1</strain>
    </source>
</reference>
<evidence type="ECO:0000313" key="2">
    <source>
        <dbReference type="EMBL" id="CAI08613.1"/>
    </source>
</evidence>
<accession>Q5P251</accession>
<dbReference type="KEGG" id="eba:ebA4389"/>